<dbReference type="OrthoDB" id="3829299at2"/>
<protein>
    <submittedName>
        <fullName evidence="2">Uncharacterized protein</fullName>
    </submittedName>
</protein>
<feature type="compositionally biased region" description="Basic and acidic residues" evidence="1">
    <location>
        <begin position="109"/>
        <end position="121"/>
    </location>
</feature>
<accession>A0A543I181</accession>
<proteinExistence type="predicted"/>
<dbReference type="Proteomes" id="UP000316747">
    <property type="component" value="Unassembled WGS sequence"/>
</dbReference>
<dbReference type="EMBL" id="VFPM01000001">
    <property type="protein sequence ID" value="TQM64275.1"/>
    <property type="molecule type" value="Genomic_DNA"/>
</dbReference>
<feature type="region of interest" description="Disordered" evidence="1">
    <location>
        <begin position="109"/>
        <end position="136"/>
    </location>
</feature>
<organism evidence="2 3">
    <name type="scientific">Humibacillus xanthopallidus</name>
    <dbReference type="NCBI Taxonomy" id="412689"/>
    <lineage>
        <taxon>Bacteria</taxon>
        <taxon>Bacillati</taxon>
        <taxon>Actinomycetota</taxon>
        <taxon>Actinomycetes</taxon>
        <taxon>Micrococcales</taxon>
        <taxon>Intrasporangiaceae</taxon>
        <taxon>Humibacillus</taxon>
    </lineage>
</organism>
<evidence type="ECO:0000313" key="3">
    <source>
        <dbReference type="Proteomes" id="UP000316747"/>
    </source>
</evidence>
<sequence length="136" mass="14592">MAGKGKVAIAVTAVKLGVKYGPQVWVATQAVREPVKEAVGKAMSSEKARRSALAHAKSLAEGSILKVYKGDASHWVVFSADEPVTVYPPTDMPLSTLLERADLTKRIRADEKVKPTDRAKDAATAALRRGKPNQVN</sequence>
<evidence type="ECO:0000313" key="2">
    <source>
        <dbReference type="EMBL" id="TQM64275.1"/>
    </source>
</evidence>
<keyword evidence="3" id="KW-1185">Reference proteome</keyword>
<evidence type="ECO:0000256" key="1">
    <source>
        <dbReference type="SAM" id="MobiDB-lite"/>
    </source>
</evidence>
<dbReference type="RefSeq" id="WP_141841954.1">
    <property type="nucleotide sequence ID" value="NZ_VFPM01000001.1"/>
</dbReference>
<dbReference type="AlphaFoldDB" id="A0A543I181"/>
<reference evidence="2 3" key="1">
    <citation type="submission" date="2019-06" db="EMBL/GenBank/DDBJ databases">
        <title>Genome sequencing of plant associated microbes to promote plant fitness in Sorghum bicolor and Oryza sativa.</title>
        <authorList>
            <person name="Coleman-Derr D."/>
        </authorList>
    </citation>
    <scope>NUCLEOTIDE SEQUENCE [LARGE SCALE GENOMIC DNA]</scope>
    <source>
        <strain evidence="2 3">KV-663</strain>
    </source>
</reference>
<comment type="caution">
    <text evidence="2">The sequence shown here is derived from an EMBL/GenBank/DDBJ whole genome shotgun (WGS) entry which is preliminary data.</text>
</comment>
<name>A0A543I181_9MICO</name>
<gene>
    <name evidence="2" type="ORF">FBY41_0641</name>
</gene>